<proteinExistence type="predicted"/>
<evidence type="ECO:0008006" key="3">
    <source>
        <dbReference type="Google" id="ProtNLM"/>
    </source>
</evidence>
<sequence>MSDIYSDRRHRRQFISVAGRPKLIKAMEGGVFQESGKSGLPTGSEKSLLCYKLYTAGGCDETCPYAHGLEELRNPIYIKITDDMGPLPVCSFMKGIGPETSFGANIRKAMSISSPRRATQGMHTWLMSRISGARIWFEDHETDPSMLKVKLEGTMEEVKLGSNMVRDHVAKSTRPAFVPLPAALPPN</sequence>
<evidence type="ECO:0000313" key="2">
    <source>
        <dbReference type="Proteomes" id="UP001237642"/>
    </source>
</evidence>
<accession>A0AAD8ILB3</accession>
<evidence type="ECO:0000313" key="1">
    <source>
        <dbReference type="EMBL" id="KAK1387830.1"/>
    </source>
</evidence>
<dbReference type="AlphaFoldDB" id="A0AAD8ILB3"/>
<reference evidence="1" key="2">
    <citation type="submission" date="2023-05" db="EMBL/GenBank/DDBJ databases">
        <authorList>
            <person name="Schelkunov M.I."/>
        </authorList>
    </citation>
    <scope>NUCLEOTIDE SEQUENCE</scope>
    <source>
        <strain evidence="1">Hsosn_3</strain>
        <tissue evidence="1">Leaf</tissue>
    </source>
</reference>
<keyword evidence="2" id="KW-1185">Reference proteome</keyword>
<gene>
    <name evidence="1" type="ORF">POM88_016008</name>
</gene>
<protein>
    <recommendedName>
        <fullName evidence="3">C3H1-type domain-containing protein</fullName>
    </recommendedName>
</protein>
<reference evidence="1" key="1">
    <citation type="submission" date="2023-02" db="EMBL/GenBank/DDBJ databases">
        <title>Genome of toxic invasive species Heracleum sosnowskyi carries increased number of genes despite the absence of recent whole-genome duplications.</title>
        <authorList>
            <person name="Schelkunov M."/>
            <person name="Shtratnikova V."/>
            <person name="Makarenko M."/>
            <person name="Klepikova A."/>
            <person name="Omelchenko D."/>
            <person name="Novikova G."/>
            <person name="Obukhova E."/>
            <person name="Bogdanov V."/>
            <person name="Penin A."/>
            <person name="Logacheva M."/>
        </authorList>
    </citation>
    <scope>NUCLEOTIDE SEQUENCE</scope>
    <source>
        <strain evidence="1">Hsosn_3</strain>
        <tissue evidence="1">Leaf</tissue>
    </source>
</reference>
<name>A0AAD8ILB3_9APIA</name>
<comment type="caution">
    <text evidence="1">The sequence shown here is derived from an EMBL/GenBank/DDBJ whole genome shotgun (WGS) entry which is preliminary data.</text>
</comment>
<dbReference type="EMBL" id="JAUIZM010000004">
    <property type="protein sequence ID" value="KAK1387830.1"/>
    <property type="molecule type" value="Genomic_DNA"/>
</dbReference>
<dbReference type="Proteomes" id="UP001237642">
    <property type="component" value="Unassembled WGS sequence"/>
</dbReference>
<organism evidence="1 2">
    <name type="scientific">Heracleum sosnowskyi</name>
    <dbReference type="NCBI Taxonomy" id="360622"/>
    <lineage>
        <taxon>Eukaryota</taxon>
        <taxon>Viridiplantae</taxon>
        <taxon>Streptophyta</taxon>
        <taxon>Embryophyta</taxon>
        <taxon>Tracheophyta</taxon>
        <taxon>Spermatophyta</taxon>
        <taxon>Magnoliopsida</taxon>
        <taxon>eudicotyledons</taxon>
        <taxon>Gunneridae</taxon>
        <taxon>Pentapetalae</taxon>
        <taxon>asterids</taxon>
        <taxon>campanulids</taxon>
        <taxon>Apiales</taxon>
        <taxon>Apiaceae</taxon>
        <taxon>Apioideae</taxon>
        <taxon>apioid superclade</taxon>
        <taxon>Tordylieae</taxon>
        <taxon>Tordyliinae</taxon>
        <taxon>Heracleum</taxon>
    </lineage>
</organism>